<organism evidence="1 2">
    <name type="scientific">Pisolithus tinctorius Marx 270</name>
    <dbReference type="NCBI Taxonomy" id="870435"/>
    <lineage>
        <taxon>Eukaryota</taxon>
        <taxon>Fungi</taxon>
        <taxon>Dikarya</taxon>
        <taxon>Basidiomycota</taxon>
        <taxon>Agaricomycotina</taxon>
        <taxon>Agaricomycetes</taxon>
        <taxon>Agaricomycetidae</taxon>
        <taxon>Boletales</taxon>
        <taxon>Sclerodermatineae</taxon>
        <taxon>Pisolithaceae</taxon>
        <taxon>Pisolithus</taxon>
    </lineage>
</organism>
<reference evidence="2" key="2">
    <citation type="submission" date="2015-01" db="EMBL/GenBank/DDBJ databases">
        <title>Evolutionary Origins and Diversification of the Mycorrhizal Mutualists.</title>
        <authorList>
            <consortium name="DOE Joint Genome Institute"/>
            <consortium name="Mycorrhizal Genomics Consortium"/>
            <person name="Kohler A."/>
            <person name="Kuo A."/>
            <person name="Nagy L.G."/>
            <person name="Floudas D."/>
            <person name="Copeland A."/>
            <person name="Barry K.W."/>
            <person name="Cichocki N."/>
            <person name="Veneault-Fourrey C."/>
            <person name="LaButti K."/>
            <person name="Lindquist E.A."/>
            <person name="Lipzen A."/>
            <person name="Lundell T."/>
            <person name="Morin E."/>
            <person name="Murat C."/>
            <person name="Riley R."/>
            <person name="Ohm R."/>
            <person name="Sun H."/>
            <person name="Tunlid A."/>
            <person name="Henrissat B."/>
            <person name="Grigoriev I.V."/>
            <person name="Hibbett D.S."/>
            <person name="Martin F."/>
        </authorList>
    </citation>
    <scope>NUCLEOTIDE SEQUENCE [LARGE SCALE GENOMIC DNA]</scope>
    <source>
        <strain evidence="2">Marx 270</strain>
    </source>
</reference>
<protein>
    <submittedName>
        <fullName evidence="1">Uncharacterized protein</fullName>
    </submittedName>
</protein>
<dbReference type="InParanoid" id="A0A0C3PF71"/>
<dbReference type="EMBL" id="KN831947">
    <property type="protein sequence ID" value="KIO12520.1"/>
    <property type="molecule type" value="Genomic_DNA"/>
</dbReference>
<keyword evidence="2" id="KW-1185">Reference proteome</keyword>
<dbReference type="Proteomes" id="UP000054217">
    <property type="component" value="Unassembled WGS sequence"/>
</dbReference>
<proteinExistence type="predicted"/>
<name>A0A0C3PF71_PISTI</name>
<gene>
    <name evidence="1" type="ORF">M404DRAFT_993510</name>
</gene>
<evidence type="ECO:0000313" key="1">
    <source>
        <dbReference type="EMBL" id="KIO12520.1"/>
    </source>
</evidence>
<accession>A0A0C3PF71</accession>
<reference evidence="1 2" key="1">
    <citation type="submission" date="2014-04" db="EMBL/GenBank/DDBJ databases">
        <authorList>
            <consortium name="DOE Joint Genome Institute"/>
            <person name="Kuo A."/>
            <person name="Kohler A."/>
            <person name="Costa M.D."/>
            <person name="Nagy L.G."/>
            <person name="Floudas D."/>
            <person name="Copeland A."/>
            <person name="Barry K.W."/>
            <person name="Cichocki N."/>
            <person name="Veneault-Fourrey C."/>
            <person name="LaButti K."/>
            <person name="Lindquist E.A."/>
            <person name="Lipzen A."/>
            <person name="Lundell T."/>
            <person name="Morin E."/>
            <person name="Murat C."/>
            <person name="Sun H."/>
            <person name="Tunlid A."/>
            <person name="Henrissat B."/>
            <person name="Grigoriev I.V."/>
            <person name="Hibbett D.S."/>
            <person name="Martin F."/>
            <person name="Nordberg H.P."/>
            <person name="Cantor M.N."/>
            <person name="Hua S.X."/>
        </authorList>
    </citation>
    <scope>NUCLEOTIDE SEQUENCE [LARGE SCALE GENOMIC DNA]</scope>
    <source>
        <strain evidence="1 2">Marx 270</strain>
    </source>
</reference>
<feature type="non-terminal residue" evidence="1">
    <location>
        <position position="99"/>
    </location>
</feature>
<dbReference type="AlphaFoldDB" id="A0A0C3PF71"/>
<evidence type="ECO:0000313" key="2">
    <source>
        <dbReference type="Proteomes" id="UP000054217"/>
    </source>
</evidence>
<sequence length="99" mass="10886">MERFLETVCIPRKSTSHAYGQQFLFTSYIHRTAASLSQATTPEPGSVNLTIIAETVMIGSDQCHGPSVRTMCVPLPYPHASLISPAGCRLCQGRLWLLH</sequence>
<dbReference type="HOGENOM" id="CLU_2326406_0_0_1"/>